<dbReference type="SMART" id="SM00487">
    <property type="entry name" value="DEXDc"/>
    <property type="match status" value="1"/>
</dbReference>
<organism evidence="13 14">
    <name type="scientific">Trueperella pyogenes</name>
    <dbReference type="NCBI Taxonomy" id="1661"/>
    <lineage>
        <taxon>Bacteria</taxon>
        <taxon>Bacillati</taxon>
        <taxon>Actinomycetota</taxon>
        <taxon>Actinomycetes</taxon>
        <taxon>Actinomycetales</taxon>
        <taxon>Actinomycetaceae</taxon>
        <taxon>Trueperella</taxon>
    </lineage>
</organism>
<dbReference type="GO" id="GO:0005524">
    <property type="term" value="F:ATP binding"/>
    <property type="evidence" value="ECO:0007669"/>
    <property type="project" value="UniProtKB-KW"/>
</dbReference>
<dbReference type="RefSeq" id="WP_053793955.1">
    <property type="nucleotide sequence ID" value="NZ_CP012649.1"/>
</dbReference>
<dbReference type="SUPFAM" id="SSF52540">
    <property type="entry name" value="P-loop containing nucleoside triphosphate hydrolases"/>
    <property type="match status" value="1"/>
</dbReference>
<dbReference type="EMBL" id="CP033905">
    <property type="protein sequence ID" value="AZR07281.1"/>
    <property type="molecule type" value="Genomic_DNA"/>
</dbReference>
<evidence type="ECO:0000256" key="4">
    <source>
        <dbReference type="ARBA" id="ARBA00022722"/>
    </source>
</evidence>
<evidence type="ECO:0000256" key="3">
    <source>
        <dbReference type="ARBA" id="ARBA00011296"/>
    </source>
</evidence>
<keyword evidence="6 11" id="KW-0680">Restriction system</keyword>
<dbReference type="Proteomes" id="UP000275951">
    <property type="component" value="Chromosome"/>
</dbReference>
<keyword evidence="4" id="KW-0540">Nuclease</keyword>
<dbReference type="InterPro" id="IPR040980">
    <property type="entry name" value="SWI2_SNF2"/>
</dbReference>
<evidence type="ECO:0000256" key="5">
    <source>
        <dbReference type="ARBA" id="ARBA00022741"/>
    </source>
</evidence>
<dbReference type="GO" id="GO:0009307">
    <property type="term" value="P:DNA restriction-modification system"/>
    <property type="evidence" value="ECO:0007669"/>
    <property type="project" value="UniProtKB-KW"/>
</dbReference>
<dbReference type="NCBIfam" id="TIGR00348">
    <property type="entry name" value="hsdR"/>
    <property type="match status" value="1"/>
</dbReference>
<dbReference type="CDD" id="cd18030">
    <property type="entry name" value="DEXHc_RE_I_HsdR"/>
    <property type="match status" value="1"/>
</dbReference>
<dbReference type="EC" id="3.1.21.3" evidence="11"/>
<dbReference type="PROSITE" id="PS51192">
    <property type="entry name" value="HELICASE_ATP_BIND_1"/>
    <property type="match status" value="1"/>
</dbReference>
<dbReference type="OrthoDB" id="9758243at2"/>
<dbReference type="PANTHER" id="PTHR30195">
    <property type="entry name" value="TYPE I SITE-SPECIFIC DEOXYRIBONUCLEASE PROTEIN SUBUNIT M AND R"/>
    <property type="match status" value="1"/>
</dbReference>
<evidence type="ECO:0000256" key="2">
    <source>
        <dbReference type="ARBA" id="ARBA00008598"/>
    </source>
</evidence>
<evidence type="ECO:0000313" key="14">
    <source>
        <dbReference type="Proteomes" id="UP000275951"/>
    </source>
</evidence>
<dbReference type="AlphaFoldDB" id="A0A3S9QMW2"/>
<dbReference type="Pfam" id="PF18766">
    <property type="entry name" value="SWI2_SNF2"/>
    <property type="match status" value="1"/>
</dbReference>
<comment type="similarity">
    <text evidence="2 11">Belongs to the HsdR family.</text>
</comment>
<dbReference type="InterPro" id="IPR055180">
    <property type="entry name" value="HsdR_RecA-like_helicase_dom_2"/>
</dbReference>
<dbReference type="InterPro" id="IPR014001">
    <property type="entry name" value="Helicase_ATP-bd"/>
</dbReference>
<dbReference type="InterPro" id="IPR027417">
    <property type="entry name" value="P-loop_NTPase"/>
</dbReference>
<evidence type="ECO:0000256" key="7">
    <source>
        <dbReference type="ARBA" id="ARBA00022759"/>
    </source>
</evidence>
<evidence type="ECO:0000256" key="6">
    <source>
        <dbReference type="ARBA" id="ARBA00022747"/>
    </source>
</evidence>
<dbReference type="GO" id="GO:0009035">
    <property type="term" value="F:type I site-specific deoxyribonuclease activity"/>
    <property type="evidence" value="ECO:0007669"/>
    <property type="project" value="UniProtKB-EC"/>
</dbReference>
<evidence type="ECO:0000256" key="9">
    <source>
        <dbReference type="ARBA" id="ARBA00022840"/>
    </source>
</evidence>
<dbReference type="CDD" id="cd22332">
    <property type="entry name" value="HsdR_N"/>
    <property type="match status" value="1"/>
</dbReference>
<dbReference type="InterPro" id="IPR004473">
    <property type="entry name" value="Restrct_endonuc_typeI_HsdR"/>
</dbReference>
<dbReference type="InterPro" id="IPR007409">
    <property type="entry name" value="Restrct_endonuc_type1_HsdR_N"/>
</dbReference>
<dbReference type="InterPro" id="IPR051268">
    <property type="entry name" value="Type-I_R_enzyme_R_subunit"/>
</dbReference>
<keyword evidence="10 11" id="KW-0238">DNA-binding</keyword>
<evidence type="ECO:0000256" key="8">
    <source>
        <dbReference type="ARBA" id="ARBA00022801"/>
    </source>
</evidence>
<evidence type="ECO:0000256" key="11">
    <source>
        <dbReference type="RuleBase" id="RU364115"/>
    </source>
</evidence>
<dbReference type="GeneID" id="97532423"/>
<feature type="domain" description="Helicase ATP-binding" evidence="12">
    <location>
        <begin position="279"/>
        <end position="454"/>
    </location>
</feature>
<sequence>MNLNVSTEFEAQKRLIKECLVKHLGYEFIGELRDLANAPVREDDLRAHLIDRGYPTNAVTQAVKALMDLTQNRGLPLYEANKQIYSLLRYGYKYRDAVDHKHKTLHYIDWMHPELNKFALAEEVTVRYTSGGAKSKRPDIVLYINGISVAMFELKKSSVEASQGIRQLITNQKPEYISGFFTTQQLLLAGNESQGLYYGTIETPEKFYLQWREDDAAEDAASVEVRTLREQVANTLQQGVVSLCHKQRLLQFIHDFVIFDGGKKKLARHNQVFACLASRPFLKRGEGGIIWNTQGSGKSLIMAWLTQWIVENLDDSRVVIITDRDELDKQIRDLFYSIDVPIHRATSGADLRAVLNASTERVVCSLIHKYGHNAGKDADLEAYRHELLEALPSDYEAKGNIVAFIDEAHRTNSGKLHEAVRQLMPNATLIGFTGTPLLKKDKKTTMEVFGPYIHTYKFNDAVADNVILDLRYEARDVDQDLSSEARIDQWFEAKTQGLTDSAKDKLKKTWATLNKLYSSRERLGKIAADIQVDMATKPRLQGRGTAMLVAGSIYQACRYWEIFQSAGFKRCAVVTSYEPSDAAVRTASSDLDGESEDEYKKRIYELMLGGKSVKEFEDEAKRFFKDEPERMKLLIVVDKLLTGFDAPSATYLYIDKSMRDHDLFQAICRVNRPDDESKDYGYIVDYKDLFRSVQSAFVDYTTAAFDEFSREDVDGLIKNRNIEAKATMEGARTSLSQLLSEVDSPRDDAACIRFFCQVPDEADSADAGSRKRSTFYSLVATLTRAFAQCSDSLVTDFAYSPQQVESLRHEVRNYNQLKDAVMLAAEDWIDLRSYQEDMRFILDTYVSAHDSTVVSKLDDTPLVELLADKSSTTPVDTIIDGVTPGNNGKAEIIDANLTREIIRKMPVNRAYYGKMSELLKKVIEERRLGAISYAEYLRQVAELARRILSPEQTENYPAPVRTRAATRALYDFVQNREEFDGMDLELVALDLDESIRDSAESGWLANLQKQRRIKKAIATVLDELEILETHIAALVDDFFDLISQQDEYTNV</sequence>
<dbReference type="Pfam" id="PF04313">
    <property type="entry name" value="HSDR_N"/>
    <property type="match status" value="1"/>
</dbReference>
<name>A0A3S9QMW2_9ACTO</name>
<keyword evidence="7" id="KW-0255">Endonuclease</keyword>
<reference evidence="13 14" key="1">
    <citation type="submission" date="2018-11" db="EMBL/GenBank/DDBJ databases">
        <title>Multidrug-resistant genes are associated with an 42-kb island TGI1 carrying a complex class 1 integron in a Trueperella pyogenes.</title>
        <authorList>
            <person name="Dong W."/>
        </authorList>
    </citation>
    <scope>NUCLEOTIDE SEQUENCE [LARGE SCALE GENOMIC DNA]</scope>
    <source>
        <strain evidence="13 14">TP4</strain>
    </source>
</reference>
<keyword evidence="9 11" id="KW-0067">ATP-binding</keyword>
<keyword evidence="8 11" id="KW-0378">Hydrolase</keyword>
<comment type="catalytic activity">
    <reaction evidence="1 11">
        <text>Endonucleolytic cleavage of DNA to give random double-stranded fragments with terminal 5'-phosphates, ATP is simultaneously hydrolyzed.</text>
        <dbReference type="EC" id="3.1.21.3"/>
    </reaction>
</comment>
<dbReference type="Gene3D" id="3.40.50.300">
    <property type="entry name" value="P-loop containing nucleotide triphosphate hydrolases"/>
    <property type="match status" value="2"/>
</dbReference>
<protein>
    <recommendedName>
        <fullName evidence="11">Type I restriction enzyme endonuclease subunit</fullName>
        <shortName evidence="11">R protein</shortName>
        <ecNumber evidence="11">3.1.21.3</ecNumber>
    </recommendedName>
</protein>
<comment type="subunit">
    <text evidence="3 11">The type I restriction/modification system is composed of three polypeptides R, M and S.</text>
</comment>
<accession>A0A3S9QMW2</accession>
<dbReference type="REBASE" id="290938">
    <property type="entry name" value="TpyTP4IIP"/>
</dbReference>
<proteinExistence type="inferred from homology"/>
<keyword evidence="5 11" id="KW-0547">Nucleotide-binding</keyword>
<evidence type="ECO:0000313" key="13">
    <source>
        <dbReference type="EMBL" id="AZR07281.1"/>
    </source>
</evidence>
<gene>
    <name evidence="13" type="ORF">EBQ10_08265</name>
</gene>
<comment type="function">
    <text evidence="11">Subunit R is required for both nuclease and ATPase activities, but not for modification.</text>
</comment>
<dbReference type="Pfam" id="PF22679">
    <property type="entry name" value="T1R_D3-like"/>
    <property type="match status" value="1"/>
</dbReference>
<evidence type="ECO:0000256" key="1">
    <source>
        <dbReference type="ARBA" id="ARBA00000851"/>
    </source>
</evidence>
<dbReference type="GO" id="GO:0003677">
    <property type="term" value="F:DNA binding"/>
    <property type="evidence" value="ECO:0007669"/>
    <property type="project" value="UniProtKB-KW"/>
</dbReference>
<evidence type="ECO:0000256" key="10">
    <source>
        <dbReference type="ARBA" id="ARBA00023125"/>
    </source>
</evidence>
<dbReference type="CDD" id="cd18800">
    <property type="entry name" value="SF2_C_EcoR124I-like"/>
    <property type="match status" value="1"/>
</dbReference>
<evidence type="ECO:0000259" key="12">
    <source>
        <dbReference type="PROSITE" id="PS51192"/>
    </source>
</evidence>
<dbReference type="PANTHER" id="PTHR30195:SF15">
    <property type="entry name" value="TYPE I RESTRICTION ENZYME HINDI ENDONUCLEASE SUBUNIT"/>
    <property type="match status" value="1"/>
</dbReference>
<dbReference type="Gene3D" id="3.90.1570.50">
    <property type="match status" value="1"/>
</dbReference>